<name>A0A1G7IJM0_9BACT</name>
<organism evidence="2 3">
    <name type="scientific">Dyadobacter soli</name>
    <dbReference type="NCBI Taxonomy" id="659014"/>
    <lineage>
        <taxon>Bacteria</taxon>
        <taxon>Pseudomonadati</taxon>
        <taxon>Bacteroidota</taxon>
        <taxon>Cytophagia</taxon>
        <taxon>Cytophagales</taxon>
        <taxon>Spirosomataceae</taxon>
        <taxon>Dyadobacter</taxon>
    </lineage>
</organism>
<sequence>MNIGIKQMVKVTISQRLNRDSEIEASYKSKVIMKQLVFVVFILVSNFSFSQIHTGKISESKQWAKAEGDKEFDNGSTLTREQLQKIPGNELAEFGKIWGFLKYHHPAVGSGKYNWDYELFRILLKYKEAGSK</sequence>
<dbReference type="STRING" id="659014.SAMN04487996_10920"/>
<keyword evidence="3" id="KW-1185">Reference proteome</keyword>
<reference evidence="3" key="1">
    <citation type="submission" date="2016-10" db="EMBL/GenBank/DDBJ databases">
        <authorList>
            <person name="Varghese N."/>
            <person name="Submissions S."/>
        </authorList>
    </citation>
    <scope>NUCLEOTIDE SEQUENCE [LARGE SCALE GENOMIC DNA]</scope>
    <source>
        <strain evidence="3">DSM 25329</strain>
    </source>
</reference>
<evidence type="ECO:0000256" key="1">
    <source>
        <dbReference type="SAM" id="Phobius"/>
    </source>
</evidence>
<evidence type="ECO:0000313" key="3">
    <source>
        <dbReference type="Proteomes" id="UP000198748"/>
    </source>
</evidence>
<dbReference type="AlphaFoldDB" id="A0A1G7IJM0"/>
<feature type="transmembrane region" description="Helical" evidence="1">
    <location>
        <begin position="31"/>
        <end position="49"/>
    </location>
</feature>
<dbReference type="EMBL" id="FNAN01000009">
    <property type="protein sequence ID" value="SDF12921.1"/>
    <property type="molecule type" value="Genomic_DNA"/>
</dbReference>
<dbReference type="Proteomes" id="UP000198748">
    <property type="component" value="Unassembled WGS sequence"/>
</dbReference>
<dbReference type="RefSeq" id="WP_090151645.1">
    <property type="nucleotide sequence ID" value="NZ_FNAN01000009.1"/>
</dbReference>
<gene>
    <name evidence="2" type="ORF">SAMN04487996_10920</name>
</gene>
<protein>
    <submittedName>
        <fullName evidence="2">Uncharacterized protein</fullName>
    </submittedName>
</protein>
<keyword evidence="1" id="KW-0812">Transmembrane</keyword>
<accession>A0A1G7IJM0</accession>
<evidence type="ECO:0000313" key="2">
    <source>
        <dbReference type="EMBL" id="SDF12921.1"/>
    </source>
</evidence>
<proteinExistence type="predicted"/>
<keyword evidence="1" id="KW-0472">Membrane</keyword>
<keyword evidence="1" id="KW-1133">Transmembrane helix</keyword>